<gene>
    <name evidence="1" type="ORF">L6452_18475</name>
</gene>
<protein>
    <submittedName>
        <fullName evidence="1">Uncharacterized protein</fullName>
    </submittedName>
</protein>
<sequence>MDSGQRKTPPKRRETPLKKKTDEEASSEEYERNDRASKTDRNSRQPFKVEARIDIPTFDGTIDVEKLDYWIDQLETCFTLYGFSSNEKVSFARLKLTSHALAWWNSHLKTVDEEEIGWKEFIYLIRHEYYPMGYSQERWSRWHNHRQQRAQSVQEYTTEFRRLAVTLGISTDNEDVFTNASRIAMAIELKNGSGGVKAEEFTREPSSNIQR</sequence>
<reference evidence="2" key="1">
    <citation type="journal article" date="2022" name="Mol. Ecol. Resour.">
        <title>The genomes of chicory, endive, great burdock and yacon provide insights into Asteraceae palaeo-polyploidization history and plant inulin production.</title>
        <authorList>
            <person name="Fan W."/>
            <person name="Wang S."/>
            <person name="Wang H."/>
            <person name="Wang A."/>
            <person name="Jiang F."/>
            <person name="Liu H."/>
            <person name="Zhao H."/>
            <person name="Xu D."/>
            <person name="Zhang Y."/>
        </authorList>
    </citation>
    <scope>NUCLEOTIDE SEQUENCE [LARGE SCALE GENOMIC DNA]</scope>
    <source>
        <strain evidence="2">cv. Niubang</strain>
    </source>
</reference>
<dbReference type="EMBL" id="CM042051">
    <property type="protein sequence ID" value="KAI3729805.1"/>
    <property type="molecule type" value="Genomic_DNA"/>
</dbReference>
<reference evidence="1 2" key="2">
    <citation type="journal article" date="2022" name="Mol. Ecol. Resour.">
        <title>The genomes of chicory, endive, great burdock and yacon provide insights into Asteraceae paleo-polyploidization history and plant inulin production.</title>
        <authorList>
            <person name="Fan W."/>
            <person name="Wang S."/>
            <person name="Wang H."/>
            <person name="Wang A."/>
            <person name="Jiang F."/>
            <person name="Liu H."/>
            <person name="Zhao H."/>
            <person name="Xu D."/>
            <person name="Zhang Y."/>
        </authorList>
    </citation>
    <scope>NUCLEOTIDE SEQUENCE [LARGE SCALE GENOMIC DNA]</scope>
    <source>
        <strain evidence="2">cv. Niubang</strain>
    </source>
</reference>
<evidence type="ECO:0000313" key="1">
    <source>
        <dbReference type="EMBL" id="KAI3729805.1"/>
    </source>
</evidence>
<comment type="caution">
    <text evidence="1">The sequence shown here is derived from an EMBL/GenBank/DDBJ whole genome shotgun (WGS) entry which is preliminary data.</text>
</comment>
<accession>A0ACB9C6D8</accession>
<proteinExistence type="predicted"/>
<keyword evidence="2" id="KW-1185">Reference proteome</keyword>
<evidence type="ECO:0000313" key="2">
    <source>
        <dbReference type="Proteomes" id="UP001055879"/>
    </source>
</evidence>
<dbReference type="Proteomes" id="UP001055879">
    <property type="component" value="Linkage Group LG05"/>
</dbReference>
<organism evidence="1 2">
    <name type="scientific">Arctium lappa</name>
    <name type="common">Greater burdock</name>
    <name type="synonym">Lappa major</name>
    <dbReference type="NCBI Taxonomy" id="4217"/>
    <lineage>
        <taxon>Eukaryota</taxon>
        <taxon>Viridiplantae</taxon>
        <taxon>Streptophyta</taxon>
        <taxon>Embryophyta</taxon>
        <taxon>Tracheophyta</taxon>
        <taxon>Spermatophyta</taxon>
        <taxon>Magnoliopsida</taxon>
        <taxon>eudicotyledons</taxon>
        <taxon>Gunneridae</taxon>
        <taxon>Pentapetalae</taxon>
        <taxon>asterids</taxon>
        <taxon>campanulids</taxon>
        <taxon>Asterales</taxon>
        <taxon>Asteraceae</taxon>
        <taxon>Carduoideae</taxon>
        <taxon>Cardueae</taxon>
        <taxon>Arctiinae</taxon>
        <taxon>Arctium</taxon>
    </lineage>
</organism>
<name>A0ACB9C6D8_ARCLA</name>